<feature type="transmembrane region" description="Helical" evidence="3">
    <location>
        <begin position="324"/>
        <end position="345"/>
    </location>
</feature>
<evidence type="ECO:0000256" key="3">
    <source>
        <dbReference type="SAM" id="Phobius"/>
    </source>
</evidence>
<reference evidence="5 6" key="1">
    <citation type="journal article" date="2012" name="PLoS Pathog.">
        <title>Diverse lifestyles and strategies of plant pathogenesis encoded in the genomes of eighteen Dothideomycetes fungi.</title>
        <authorList>
            <person name="Ohm R.A."/>
            <person name="Feau N."/>
            <person name="Henrissat B."/>
            <person name="Schoch C.L."/>
            <person name="Horwitz B.A."/>
            <person name="Barry K.W."/>
            <person name="Condon B.J."/>
            <person name="Copeland A.C."/>
            <person name="Dhillon B."/>
            <person name="Glaser F."/>
            <person name="Hesse C.N."/>
            <person name="Kosti I."/>
            <person name="LaButti K."/>
            <person name="Lindquist E.A."/>
            <person name="Lucas S."/>
            <person name="Salamov A.A."/>
            <person name="Bradshaw R.E."/>
            <person name="Ciuffetti L."/>
            <person name="Hamelin R.C."/>
            <person name="Kema G.H.J."/>
            <person name="Lawrence C."/>
            <person name="Scott J.A."/>
            <person name="Spatafora J.W."/>
            <person name="Turgeon B.G."/>
            <person name="de Wit P.J.G.M."/>
            <person name="Zhong S."/>
            <person name="Goodwin S.B."/>
            <person name="Grigoriev I.V."/>
        </authorList>
    </citation>
    <scope>NUCLEOTIDE SEQUENCE [LARGE SCALE GENOMIC DNA]</scope>
    <source>
        <strain evidence="5 6">SO2202</strain>
    </source>
</reference>
<evidence type="ECO:0000256" key="2">
    <source>
        <dbReference type="ARBA" id="ARBA00006727"/>
    </source>
</evidence>
<feature type="transmembrane region" description="Helical" evidence="3">
    <location>
        <begin position="153"/>
        <end position="173"/>
    </location>
</feature>
<feature type="transmembrane region" description="Helical" evidence="3">
    <location>
        <begin position="120"/>
        <end position="141"/>
    </location>
</feature>
<keyword evidence="6" id="KW-1185">Reference proteome</keyword>
<protein>
    <submittedName>
        <fullName evidence="5">MFS general substrate transporter</fullName>
    </submittedName>
</protein>
<sequence length="387" mass="41656">MLFFNTWGILNTFGVYQTYYESGQLFVETSSNISWIGSIQSFMVLLVGAFVGPIYDRGHFRALLIAGSFLIVFGHMMLSLCTEFWQCLLAQGFVIGIGGGCLFVPSVAILPTYFSTRIGLAIGLAASGSSMGGIIYPIMFYRLINHENLGFGWSVRILGFTALATLLIPVFLMQQRVKPPRPRSLVDWTAFKDVPFMTFVFGCLIGFIGLYVGFFYISFYGQHRGYTSDSLSFYLVPILNSGSVFGRVLPNILSDKIGPLNVIAPGSTIVGIVLFCLLAVRNAGGMVVEALLFGFFSGIFVALPPVVIVALTKDKSKVGTRIGMAFAMIGFGVLAGGPGGGAILGTGAAKLHWTGTWTYAGVTTLFAGMVFVVLRVMVGGTKLQAKV</sequence>
<dbReference type="PROSITE" id="PS50850">
    <property type="entry name" value="MFS"/>
    <property type="match status" value="1"/>
</dbReference>
<dbReference type="PANTHER" id="PTHR11360:SF234">
    <property type="entry name" value="MFS-TYPE TRANSPORTER DBAD-RELATED"/>
    <property type="match status" value="1"/>
</dbReference>
<keyword evidence="3" id="KW-1133">Transmembrane helix</keyword>
<evidence type="ECO:0000259" key="4">
    <source>
        <dbReference type="PROSITE" id="PS50850"/>
    </source>
</evidence>
<feature type="transmembrane region" description="Helical" evidence="3">
    <location>
        <begin position="231"/>
        <end position="250"/>
    </location>
</feature>
<dbReference type="OrthoDB" id="6509908at2759"/>
<dbReference type="SUPFAM" id="SSF103473">
    <property type="entry name" value="MFS general substrate transporter"/>
    <property type="match status" value="1"/>
</dbReference>
<feature type="transmembrane region" description="Helical" evidence="3">
    <location>
        <begin position="292"/>
        <end position="312"/>
    </location>
</feature>
<dbReference type="eggNOG" id="KOG2504">
    <property type="taxonomic scope" value="Eukaryota"/>
</dbReference>
<organism evidence="5 6">
    <name type="scientific">Sphaerulina musiva (strain SO2202)</name>
    <name type="common">Poplar stem canker fungus</name>
    <name type="synonym">Septoria musiva</name>
    <dbReference type="NCBI Taxonomy" id="692275"/>
    <lineage>
        <taxon>Eukaryota</taxon>
        <taxon>Fungi</taxon>
        <taxon>Dikarya</taxon>
        <taxon>Ascomycota</taxon>
        <taxon>Pezizomycotina</taxon>
        <taxon>Dothideomycetes</taxon>
        <taxon>Dothideomycetidae</taxon>
        <taxon>Mycosphaerellales</taxon>
        <taxon>Mycosphaerellaceae</taxon>
        <taxon>Sphaerulina</taxon>
    </lineage>
</organism>
<gene>
    <name evidence="5" type="ORF">SEPMUDRAFT_78464</name>
</gene>
<accession>N1QNJ5</accession>
<dbReference type="InterPro" id="IPR036259">
    <property type="entry name" value="MFS_trans_sf"/>
</dbReference>
<dbReference type="GO" id="GO:0016020">
    <property type="term" value="C:membrane"/>
    <property type="evidence" value="ECO:0007669"/>
    <property type="project" value="UniProtKB-SubCell"/>
</dbReference>
<name>N1QNJ5_SPHMS</name>
<dbReference type="Proteomes" id="UP000016931">
    <property type="component" value="Unassembled WGS sequence"/>
</dbReference>
<dbReference type="HOGENOM" id="CLU_001265_1_1_1"/>
<feature type="transmembrane region" description="Helical" evidence="3">
    <location>
        <begin position="92"/>
        <end position="113"/>
    </location>
</feature>
<dbReference type="OMA" id="MAFYIVP"/>
<feature type="domain" description="Major facilitator superfamily (MFS) profile" evidence="4">
    <location>
        <begin position="1"/>
        <end position="379"/>
    </location>
</feature>
<dbReference type="Pfam" id="PF07690">
    <property type="entry name" value="MFS_1"/>
    <property type="match status" value="1"/>
</dbReference>
<feature type="transmembrane region" description="Helical" evidence="3">
    <location>
        <begin position="262"/>
        <end position="280"/>
    </location>
</feature>
<dbReference type="AlphaFoldDB" id="N1QNJ5"/>
<evidence type="ECO:0000313" key="6">
    <source>
        <dbReference type="Proteomes" id="UP000016931"/>
    </source>
</evidence>
<dbReference type="Gene3D" id="1.20.1250.20">
    <property type="entry name" value="MFS general substrate transporter like domains"/>
    <property type="match status" value="1"/>
</dbReference>
<feature type="transmembrane region" description="Helical" evidence="3">
    <location>
        <begin position="33"/>
        <end position="55"/>
    </location>
</feature>
<proteinExistence type="inferred from homology"/>
<dbReference type="PANTHER" id="PTHR11360">
    <property type="entry name" value="MONOCARBOXYLATE TRANSPORTER"/>
    <property type="match status" value="1"/>
</dbReference>
<dbReference type="InterPro" id="IPR020846">
    <property type="entry name" value="MFS_dom"/>
</dbReference>
<dbReference type="RefSeq" id="XP_016765934.1">
    <property type="nucleotide sequence ID" value="XM_016910198.1"/>
</dbReference>
<feature type="transmembrane region" description="Helical" evidence="3">
    <location>
        <begin position="357"/>
        <end position="378"/>
    </location>
</feature>
<dbReference type="GO" id="GO:0022857">
    <property type="term" value="F:transmembrane transporter activity"/>
    <property type="evidence" value="ECO:0007669"/>
    <property type="project" value="InterPro"/>
</dbReference>
<dbReference type="GeneID" id="27907335"/>
<feature type="transmembrane region" description="Helical" evidence="3">
    <location>
        <begin position="194"/>
        <end position="219"/>
    </location>
</feature>
<dbReference type="InterPro" id="IPR050327">
    <property type="entry name" value="Proton-linked_MCT"/>
</dbReference>
<evidence type="ECO:0000256" key="1">
    <source>
        <dbReference type="ARBA" id="ARBA00004141"/>
    </source>
</evidence>
<keyword evidence="3" id="KW-0812">Transmembrane</keyword>
<feature type="transmembrane region" description="Helical" evidence="3">
    <location>
        <begin position="62"/>
        <end position="80"/>
    </location>
</feature>
<dbReference type="InterPro" id="IPR011701">
    <property type="entry name" value="MFS"/>
</dbReference>
<comment type="similarity">
    <text evidence="2">Belongs to the major facilitator superfamily. Monocarboxylate porter (TC 2.A.1.13) family.</text>
</comment>
<comment type="subcellular location">
    <subcellularLocation>
        <location evidence="1">Membrane</location>
        <topology evidence="1">Multi-pass membrane protein</topology>
    </subcellularLocation>
</comment>
<dbReference type="EMBL" id="KB456260">
    <property type="protein sequence ID" value="EMF17813.1"/>
    <property type="molecule type" value="Genomic_DNA"/>
</dbReference>
<evidence type="ECO:0000313" key="5">
    <source>
        <dbReference type="EMBL" id="EMF17813.1"/>
    </source>
</evidence>
<keyword evidence="3" id="KW-0472">Membrane</keyword>